<dbReference type="EMBL" id="LAZR01058991">
    <property type="protein sequence ID" value="KKK68737.1"/>
    <property type="molecule type" value="Genomic_DNA"/>
</dbReference>
<protein>
    <submittedName>
        <fullName evidence="1">Uncharacterized protein</fullName>
    </submittedName>
</protein>
<name>A0A0F8XHX6_9ZZZZ</name>
<feature type="non-terminal residue" evidence="1">
    <location>
        <position position="1"/>
    </location>
</feature>
<gene>
    <name evidence="1" type="ORF">LCGC14_2941030</name>
</gene>
<organism evidence="1">
    <name type="scientific">marine sediment metagenome</name>
    <dbReference type="NCBI Taxonomy" id="412755"/>
    <lineage>
        <taxon>unclassified sequences</taxon>
        <taxon>metagenomes</taxon>
        <taxon>ecological metagenomes</taxon>
    </lineage>
</organism>
<reference evidence="1" key="1">
    <citation type="journal article" date="2015" name="Nature">
        <title>Complex archaea that bridge the gap between prokaryotes and eukaryotes.</title>
        <authorList>
            <person name="Spang A."/>
            <person name="Saw J.H."/>
            <person name="Jorgensen S.L."/>
            <person name="Zaremba-Niedzwiedzka K."/>
            <person name="Martijn J."/>
            <person name="Lind A.E."/>
            <person name="van Eijk R."/>
            <person name="Schleper C."/>
            <person name="Guy L."/>
            <person name="Ettema T.J."/>
        </authorList>
    </citation>
    <scope>NUCLEOTIDE SEQUENCE</scope>
</reference>
<evidence type="ECO:0000313" key="1">
    <source>
        <dbReference type="EMBL" id="KKK68737.1"/>
    </source>
</evidence>
<sequence length="163" mass="18844">LVLLTVSALAFSQQLRIISAEPIPDYQDLSGFSGYGWGTRWAFIVLSMEDENYELLYGDSATQKDLWYRASINGEDLKIVYYFENGVLASGMWVIDDVDQPSFWVINEYLQDSYDSNVELTVKNDNWIKAEMFPPGTNSWIIHNLDVEENSHTVHYHYRRGAE</sequence>
<comment type="caution">
    <text evidence="1">The sequence shown here is derived from an EMBL/GenBank/DDBJ whole genome shotgun (WGS) entry which is preliminary data.</text>
</comment>
<dbReference type="AlphaFoldDB" id="A0A0F8XHX6"/>
<accession>A0A0F8XHX6</accession>
<proteinExistence type="predicted"/>